<dbReference type="GO" id="GO:0005525">
    <property type="term" value="F:GTP binding"/>
    <property type="evidence" value="ECO:0007669"/>
    <property type="project" value="InterPro"/>
</dbReference>
<dbReference type="Pfam" id="PF01926">
    <property type="entry name" value="MMR_HSR1"/>
    <property type="match status" value="1"/>
</dbReference>
<dbReference type="Gene3D" id="3.40.50.300">
    <property type="entry name" value="P-loop containing nucleotide triphosphate hydrolases"/>
    <property type="match status" value="1"/>
</dbReference>
<sequence>MLRNALRSATHVRFNRSLLAGTRRCCSVDAKKFEPPKLDRSAEDRFEEVREKVLYSSVVEAGTLRLGYQRNKIVESKMAKAKRAAFAAQAKAEPFPVALKHLYGESLEENEVEGRELDELDGVRDYLPYERLVRRVERTEENVPTSGEWMTDYEFYEEDEGDDRSSFYGTPDPSEPVSSVACGGCGAFLQCAEPSIPGYLPSQLFKGKHKKQLQSTICQRCHFLKNYNTAINVTVSPEDYVQMISSIRDKRALVLLMVDLLDFPCSIWPGLSDILGPKRSIIVVGNKVDLLPRDSPGYLDTIRDTLTRAIVSSGFERNNIRHVALVSAATGFGVEELITKLHNVWGSRGDVYLVGCTNVGKSTLFNALLASDLCKVQATDLVQRATACPWPGTTLRMLKFPILRPSDYRLFLRTKRLQSERVKQIEEEKLRKQQARQTGSTKFATLIGHIGQTFLKEKDPAKEGFSVSQRGSAQSPILTLNEKSDTYANSKWCYDTPGVIQPDQITNLLTTDELLQTLPKQMIRPRAYLLKPGLSLFLAGLGRLDYLEGPPSTRVLLYSSPSLPTLICETTAATQIYANLLGTEFLQIPGPDPDRLSRWPALKASPDILLTGVQEKHISVADILLSSGGWIAVNLPPGEEAAFRAWTPEARGIYVRQPALLPHGMSLRGKRIRGTLAYRIGDGFVKR</sequence>
<dbReference type="AlphaFoldDB" id="A0A8D8AGP8"/>
<evidence type="ECO:0000313" key="2">
    <source>
        <dbReference type="EMBL" id="CAG6454026.1"/>
    </source>
</evidence>
<dbReference type="CDD" id="cd01855">
    <property type="entry name" value="YqeH"/>
    <property type="match status" value="1"/>
</dbReference>
<name>A0A8D8AGP8_CULPI</name>
<feature type="domain" description="G" evidence="1">
    <location>
        <begin position="351"/>
        <end position="395"/>
    </location>
</feature>
<dbReference type="PANTHER" id="PTHR46406:SF1">
    <property type="entry name" value="NITRIC OXIDE-ASSOCIATED PROTEIN 1"/>
    <property type="match status" value="1"/>
</dbReference>
<protein>
    <submittedName>
        <fullName evidence="2">Nitric oxide-associated protein 1</fullName>
    </submittedName>
</protein>
<evidence type="ECO:0000259" key="1">
    <source>
        <dbReference type="Pfam" id="PF01926"/>
    </source>
</evidence>
<reference evidence="2" key="1">
    <citation type="submission" date="2021-05" db="EMBL/GenBank/DDBJ databases">
        <authorList>
            <person name="Alioto T."/>
            <person name="Alioto T."/>
            <person name="Gomez Garrido J."/>
        </authorList>
    </citation>
    <scope>NUCLEOTIDE SEQUENCE</scope>
</reference>
<organism evidence="2">
    <name type="scientific">Culex pipiens</name>
    <name type="common">House mosquito</name>
    <dbReference type="NCBI Taxonomy" id="7175"/>
    <lineage>
        <taxon>Eukaryota</taxon>
        <taxon>Metazoa</taxon>
        <taxon>Ecdysozoa</taxon>
        <taxon>Arthropoda</taxon>
        <taxon>Hexapoda</taxon>
        <taxon>Insecta</taxon>
        <taxon>Pterygota</taxon>
        <taxon>Neoptera</taxon>
        <taxon>Endopterygota</taxon>
        <taxon>Diptera</taxon>
        <taxon>Nematocera</taxon>
        <taxon>Culicoidea</taxon>
        <taxon>Culicidae</taxon>
        <taxon>Culicinae</taxon>
        <taxon>Culicini</taxon>
        <taxon>Culex</taxon>
        <taxon>Culex</taxon>
    </lineage>
</organism>
<dbReference type="PANTHER" id="PTHR46406">
    <property type="entry name" value="NITRIC OXIDE-ASSOCIATED PROTEIN 1"/>
    <property type="match status" value="1"/>
</dbReference>
<proteinExistence type="predicted"/>
<dbReference type="InterPro" id="IPR027417">
    <property type="entry name" value="P-loop_NTPase"/>
</dbReference>
<dbReference type="EMBL" id="HBUE01024281">
    <property type="protein sequence ID" value="CAG6454026.1"/>
    <property type="molecule type" value="Transcribed_RNA"/>
</dbReference>
<dbReference type="InterPro" id="IPR052807">
    <property type="entry name" value="Mito_transl_resp_regulator"/>
</dbReference>
<dbReference type="SUPFAM" id="SSF52540">
    <property type="entry name" value="P-loop containing nucleoside triphosphate hydrolases"/>
    <property type="match status" value="1"/>
</dbReference>
<accession>A0A8D8AGP8</accession>
<dbReference type="InterPro" id="IPR006073">
    <property type="entry name" value="GTP-bd"/>
</dbReference>